<evidence type="ECO:0000256" key="6">
    <source>
        <dbReference type="ARBA" id="ARBA00023002"/>
    </source>
</evidence>
<evidence type="ECO:0000256" key="7">
    <source>
        <dbReference type="ARBA" id="ARBA00023004"/>
    </source>
</evidence>
<keyword evidence="11" id="KW-0812">Transmembrane</keyword>
<protein>
    <submittedName>
        <fullName evidence="12">Uncharacterized protein</fullName>
    </submittedName>
</protein>
<comment type="cofactor">
    <cofactor evidence="1 10">
        <name>heme</name>
        <dbReference type="ChEBI" id="CHEBI:30413"/>
    </cofactor>
</comment>
<dbReference type="EMBL" id="NMPR01000149">
    <property type="protein sequence ID" value="KAA8629109.1"/>
    <property type="molecule type" value="Genomic_DNA"/>
</dbReference>
<dbReference type="Proteomes" id="UP000433876">
    <property type="component" value="Unassembled WGS sequence"/>
</dbReference>
<evidence type="ECO:0000256" key="3">
    <source>
        <dbReference type="ARBA" id="ARBA00010617"/>
    </source>
</evidence>
<comment type="caution">
    <text evidence="12">The sequence shown here is derived from an EMBL/GenBank/DDBJ whole genome shotgun (WGS) entry which is preliminary data.</text>
</comment>
<dbReference type="SUPFAM" id="SSF48264">
    <property type="entry name" value="Cytochrome P450"/>
    <property type="match status" value="1"/>
</dbReference>
<feature type="transmembrane region" description="Helical" evidence="11">
    <location>
        <begin position="20"/>
        <end position="39"/>
    </location>
</feature>
<organism evidence="12 13">
    <name type="scientific">Sordaria macrospora</name>
    <dbReference type="NCBI Taxonomy" id="5147"/>
    <lineage>
        <taxon>Eukaryota</taxon>
        <taxon>Fungi</taxon>
        <taxon>Dikarya</taxon>
        <taxon>Ascomycota</taxon>
        <taxon>Pezizomycotina</taxon>
        <taxon>Sordariomycetes</taxon>
        <taxon>Sordariomycetidae</taxon>
        <taxon>Sordariales</taxon>
        <taxon>Sordariaceae</taxon>
        <taxon>Sordaria</taxon>
    </lineage>
</organism>
<evidence type="ECO:0000256" key="8">
    <source>
        <dbReference type="ARBA" id="ARBA00023033"/>
    </source>
</evidence>
<dbReference type="InterPro" id="IPR050121">
    <property type="entry name" value="Cytochrome_P450_monoxygenase"/>
</dbReference>
<dbReference type="PRINTS" id="PR00465">
    <property type="entry name" value="EP450IV"/>
</dbReference>
<evidence type="ECO:0000256" key="5">
    <source>
        <dbReference type="ARBA" id="ARBA00022723"/>
    </source>
</evidence>
<proteinExistence type="inferred from homology"/>
<keyword evidence="4 10" id="KW-0349">Heme</keyword>
<dbReference type="InterPro" id="IPR001128">
    <property type="entry name" value="Cyt_P450"/>
</dbReference>
<dbReference type="Gene3D" id="1.10.630.10">
    <property type="entry name" value="Cytochrome P450"/>
    <property type="match status" value="1"/>
</dbReference>
<evidence type="ECO:0000313" key="13">
    <source>
        <dbReference type="Proteomes" id="UP000433876"/>
    </source>
</evidence>
<evidence type="ECO:0000313" key="12">
    <source>
        <dbReference type="EMBL" id="KAA8629109.1"/>
    </source>
</evidence>
<dbReference type="InterPro" id="IPR036396">
    <property type="entry name" value="Cyt_P450_sf"/>
</dbReference>
<dbReference type="GO" id="GO:0004497">
    <property type="term" value="F:monooxygenase activity"/>
    <property type="evidence" value="ECO:0007669"/>
    <property type="project" value="UniProtKB-KW"/>
</dbReference>
<name>A0A8S8ZHK2_SORMA</name>
<sequence length="458" mass="52643">MAVLNWASSRTDTLSPGTTALLVITTWLLYVTGLAEFYYEYRYGGKYIFEIEQMHKEFVHDLHQQQRKPFDLFFSHMSINTRYWPMLADKALFLESRIQEYKAQGKAMRLDRAFSAFSADCIEGICTDDLKPGDGFLYQPDFGPEWYDGLLGLIRNAPIGEWTAWLSRTVHRHPRLTNYSSLGYIPQRLLLWLFPQGHIANKYDERTRTQIHKAVTQQHLSKDDSSEHIALFQALAQSNLSPADKTEERLVKEAKLIFLGGTISTGRTLGFVSYYILSRPYIKARLGGELRDVMTAWPEVVPTWIELEKLPYLQAVIKEALRLTYGFMRRLPRVSPDVAIQYKEYTIPPGTPLGMNAYLMHSNPEVYQDPDQFAPERWLAEDTKTMQRSYVTFTKGSRSCLGQDLSMAEISLVPAVLFRPDGPGMELFETDESDVKHVHNFVVPLPKFDSLGVRVMVR</sequence>
<evidence type="ECO:0000256" key="2">
    <source>
        <dbReference type="ARBA" id="ARBA00004792"/>
    </source>
</evidence>
<dbReference type="PANTHER" id="PTHR24305:SF157">
    <property type="entry name" value="N-ACETYLTRYPTOPHAN 6-HYDROXYLASE IVOC-RELATED"/>
    <property type="match status" value="1"/>
</dbReference>
<dbReference type="GO" id="GO:0020037">
    <property type="term" value="F:heme binding"/>
    <property type="evidence" value="ECO:0007669"/>
    <property type="project" value="InterPro"/>
</dbReference>
<feature type="binding site" description="axial binding residue" evidence="10">
    <location>
        <position position="400"/>
    </location>
    <ligand>
        <name>heme</name>
        <dbReference type="ChEBI" id="CHEBI:30413"/>
    </ligand>
    <ligandPart>
        <name>Fe</name>
        <dbReference type="ChEBI" id="CHEBI:18248"/>
    </ligandPart>
</feature>
<keyword evidence="9" id="KW-0045">Antibiotic biosynthesis</keyword>
<reference evidence="12 13" key="1">
    <citation type="submission" date="2017-07" db="EMBL/GenBank/DDBJ databases">
        <title>Genome sequence of the Sordaria macrospora wild type strain R19027.</title>
        <authorList>
            <person name="Nowrousian M."/>
            <person name="Teichert I."/>
            <person name="Kueck U."/>
        </authorList>
    </citation>
    <scope>NUCLEOTIDE SEQUENCE [LARGE SCALE GENOMIC DNA]</scope>
    <source>
        <strain evidence="12 13">R19027</strain>
        <tissue evidence="12">Mycelium</tissue>
    </source>
</reference>
<evidence type="ECO:0000256" key="10">
    <source>
        <dbReference type="PIRSR" id="PIRSR602403-1"/>
    </source>
</evidence>
<gene>
    <name evidence="12" type="ORF">SMACR_00037</name>
</gene>
<dbReference type="GO" id="GO:0005506">
    <property type="term" value="F:iron ion binding"/>
    <property type="evidence" value="ECO:0007669"/>
    <property type="project" value="InterPro"/>
</dbReference>
<comment type="similarity">
    <text evidence="3">Belongs to the cytochrome P450 family.</text>
</comment>
<dbReference type="PRINTS" id="PR00385">
    <property type="entry name" value="P450"/>
</dbReference>
<comment type="pathway">
    <text evidence="2">Antibiotic biosynthesis.</text>
</comment>
<keyword evidence="11" id="KW-1133">Transmembrane helix</keyword>
<dbReference type="VEuPathDB" id="FungiDB:SMAC_00037"/>
<dbReference type="PANTHER" id="PTHR24305">
    <property type="entry name" value="CYTOCHROME P450"/>
    <property type="match status" value="1"/>
</dbReference>
<keyword evidence="5 10" id="KW-0479">Metal-binding</keyword>
<dbReference type="GO" id="GO:0017000">
    <property type="term" value="P:antibiotic biosynthetic process"/>
    <property type="evidence" value="ECO:0007669"/>
    <property type="project" value="UniProtKB-KW"/>
</dbReference>
<dbReference type="Pfam" id="PF00067">
    <property type="entry name" value="p450"/>
    <property type="match status" value="1"/>
</dbReference>
<evidence type="ECO:0000256" key="1">
    <source>
        <dbReference type="ARBA" id="ARBA00001971"/>
    </source>
</evidence>
<keyword evidence="8" id="KW-0503">Monooxygenase</keyword>
<dbReference type="CDD" id="cd11062">
    <property type="entry name" value="CYP58-like"/>
    <property type="match status" value="1"/>
</dbReference>
<keyword evidence="6" id="KW-0560">Oxidoreductase</keyword>
<dbReference type="GO" id="GO:0016705">
    <property type="term" value="F:oxidoreductase activity, acting on paired donors, with incorporation or reduction of molecular oxygen"/>
    <property type="evidence" value="ECO:0007669"/>
    <property type="project" value="InterPro"/>
</dbReference>
<evidence type="ECO:0000256" key="11">
    <source>
        <dbReference type="SAM" id="Phobius"/>
    </source>
</evidence>
<accession>A0A8S8ZHK2</accession>
<dbReference type="InterPro" id="IPR002403">
    <property type="entry name" value="Cyt_P450_E_grp-IV"/>
</dbReference>
<keyword evidence="7 10" id="KW-0408">Iron</keyword>
<evidence type="ECO:0000256" key="4">
    <source>
        <dbReference type="ARBA" id="ARBA00022617"/>
    </source>
</evidence>
<dbReference type="AlphaFoldDB" id="A0A8S8ZHK2"/>
<keyword evidence="11" id="KW-0472">Membrane</keyword>
<evidence type="ECO:0000256" key="9">
    <source>
        <dbReference type="ARBA" id="ARBA00023194"/>
    </source>
</evidence>